<organism evidence="1 2">
    <name type="scientific">Candidatus Iainarchaeum sp</name>
    <dbReference type="NCBI Taxonomy" id="3101447"/>
    <lineage>
        <taxon>Archaea</taxon>
        <taxon>Candidatus Iainarchaeota</taxon>
        <taxon>Candidatus Iainarchaeia</taxon>
        <taxon>Candidatus Iainarchaeales</taxon>
        <taxon>Candidatus Iainarchaeaceae</taxon>
        <taxon>Candidatus Iainarchaeum</taxon>
    </lineage>
</organism>
<proteinExistence type="predicted"/>
<dbReference type="Proteomes" id="UP000732298">
    <property type="component" value="Unassembled WGS sequence"/>
</dbReference>
<comment type="caution">
    <text evidence="1">The sequence shown here is derived from an EMBL/GenBank/DDBJ whole genome shotgun (WGS) entry which is preliminary data.</text>
</comment>
<name>A0A8T3YJA6_9ARCH</name>
<dbReference type="EMBL" id="JACQPB010000001">
    <property type="protein sequence ID" value="MBI4209892.1"/>
    <property type="molecule type" value="Genomic_DNA"/>
</dbReference>
<gene>
    <name evidence="1" type="ORF">HY544_00070</name>
</gene>
<reference evidence="1" key="1">
    <citation type="submission" date="2020-07" db="EMBL/GenBank/DDBJ databases">
        <title>Huge and variable diversity of episymbiotic CPR bacteria and DPANN archaea in groundwater ecosystems.</title>
        <authorList>
            <person name="He C.Y."/>
            <person name="Keren R."/>
            <person name="Whittaker M."/>
            <person name="Farag I.F."/>
            <person name="Doudna J."/>
            <person name="Cate J.H.D."/>
            <person name="Banfield J.F."/>
        </authorList>
    </citation>
    <scope>NUCLEOTIDE SEQUENCE</scope>
    <source>
        <strain evidence="1">NC_groundwater_1296_Ag_S-0.2um_52_80</strain>
    </source>
</reference>
<protein>
    <submittedName>
        <fullName evidence="1">Uncharacterized protein</fullName>
    </submittedName>
</protein>
<evidence type="ECO:0000313" key="1">
    <source>
        <dbReference type="EMBL" id="MBI4209892.1"/>
    </source>
</evidence>
<accession>A0A8T3YJA6</accession>
<dbReference type="AlphaFoldDB" id="A0A8T3YJA6"/>
<sequence>MSVLGVIGMEKPLIDAKAWEKAVAMNDVLKEAVMNPNTDFMTKLLFDSRFFAKKTGKEVPYWSNSIFKLKLALHEKRALAEKPLAKAVGIGSAELKELLSYLKNMGEITEAGGKISLNYANPFSKVFAEK</sequence>
<evidence type="ECO:0000313" key="2">
    <source>
        <dbReference type="Proteomes" id="UP000732298"/>
    </source>
</evidence>